<sequence length="153" mass="16980">MMDENLPANFYLVTLHVYFIGESASVQLVRPFYENGRRCGGIFCRHIGIQTSNAIFTFRQSIAYVHCGGTGCKFATVCTKQYQQMDNFSISSVACTGDSNEEAGDTTVSCQKKLLISNMLKCVGSFYMKDASAGVLCNVTEKCKAIQHHFRDI</sequence>
<organism evidence="1 2">
    <name type="scientific">Carnegiea gigantea</name>
    <dbReference type="NCBI Taxonomy" id="171969"/>
    <lineage>
        <taxon>Eukaryota</taxon>
        <taxon>Viridiplantae</taxon>
        <taxon>Streptophyta</taxon>
        <taxon>Embryophyta</taxon>
        <taxon>Tracheophyta</taxon>
        <taxon>Spermatophyta</taxon>
        <taxon>Magnoliopsida</taxon>
        <taxon>eudicotyledons</taxon>
        <taxon>Gunneridae</taxon>
        <taxon>Pentapetalae</taxon>
        <taxon>Caryophyllales</taxon>
        <taxon>Cactineae</taxon>
        <taxon>Cactaceae</taxon>
        <taxon>Cactoideae</taxon>
        <taxon>Echinocereeae</taxon>
        <taxon>Carnegiea</taxon>
    </lineage>
</organism>
<proteinExistence type="predicted"/>
<dbReference type="AlphaFoldDB" id="A0A9Q1QHT5"/>
<evidence type="ECO:0000313" key="1">
    <source>
        <dbReference type="EMBL" id="KAJ8443098.1"/>
    </source>
</evidence>
<evidence type="ECO:0000313" key="2">
    <source>
        <dbReference type="Proteomes" id="UP001153076"/>
    </source>
</evidence>
<keyword evidence="2" id="KW-1185">Reference proteome</keyword>
<dbReference type="EMBL" id="JAKOGI010000126">
    <property type="protein sequence ID" value="KAJ8443098.1"/>
    <property type="molecule type" value="Genomic_DNA"/>
</dbReference>
<dbReference type="Proteomes" id="UP001153076">
    <property type="component" value="Unassembled WGS sequence"/>
</dbReference>
<comment type="caution">
    <text evidence="1">The sequence shown here is derived from an EMBL/GenBank/DDBJ whole genome shotgun (WGS) entry which is preliminary data.</text>
</comment>
<protein>
    <submittedName>
        <fullName evidence="1">Uncharacterized protein</fullName>
    </submittedName>
</protein>
<gene>
    <name evidence="1" type="ORF">Cgig2_030866</name>
</gene>
<name>A0A9Q1QHT5_9CARY</name>
<reference evidence="1" key="1">
    <citation type="submission" date="2022-04" db="EMBL/GenBank/DDBJ databases">
        <title>Carnegiea gigantea Genome sequencing and assembly v2.</title>
        <authorList>
            <person name="Copetti D."/>
            <person name="Sanderson M.J."/>
            <person name="Burquez A."/>
            <person name="Wojciechowski M.F."/>
        </authorList>
    </citation>
    <scope>NUCLEOTIDE SEQUENCE</scope>
    <source>
        <strain evidence="1">SGP5-SGP5p</strain>
        <tissue evidence="1">Aerial part</tissue>
    </source>
</reference>
<accession>A0A9Q1QHT5</accession>